<dbReference type="Gene3D" id="3.80.10.10">
    <property type="entry name" value="Ribonuclease Inhibitor"/>
    <property type="match status" value="1"/>
</dbReference>
<gene>
    <name evidence="3" type="ORF">ANE_LOCUS26397</name>
</gene>
<keyword evidence="1" id="KW-0611">Plant defense</keyword>
<dbReference type="InterPro" id="IPR057135">
    <property type="entry name" value="At4g27190-like_LRR"/>
</dbReference>
<dbReference type="InterPro" id="IPR032675">
    <property type="entry name" value="LRR_dom_sf"/>
</dbReference>
<protein>
    <recommendedName>
        <fullName evidence="2">Disease resistance protein At4g27190-like leucine-rich repeats domain-containing protein</fullName>
    </recommendedName>
</protein>
<evidence type="ECO:0000256" key="1">
    <source>
        <dbReference type="ARBA" id="ARBA00022821"/>
    </source>
</evidence>
<dbReference type="Pfam" id="PF23247">
    <property type="entry name" value="LRR_RPS2"/>
    <property type="match status" value="1"/>
</dbReference>
<keyword evidence="4" id="KW-1185">Reference proteome</keyword>
<name>A0A565CQE5_9BRAS</name>
<dbReference type="OrthoDB" id="1701954at2759"/>
<evidence type="ECO:0000259" key="2">
    <source>
        <dbReference type="Pfam" id="PF23247"/>
    </source>
</evidence>
<feature type="domain" description="Disease resistance protein At4g27190-like leucine-rich repeats" evidence="2">
    <location>
        <begin position="30"/>
        <end position="155"/>
    </location>
</feature>
<evidence type="ECO:0000313" key="4">
    <source>
        <dbReference type="Proteomes" id="UP000489600"/>
    </source>
</evidence>
<comment type="caution">
    <text evidence="3">The sequence shown here is derived from an EMBL/GenBank/DDBJ whole genome shotgun (WGS) entry which is preliminary data.</text>
</comment>
<reference evidence="3" key="1">
    <citation type="submission" date="2019-07" db="EMBL/GenBank/DDBJ databases">
        <authorList>
            <person name="Dittberner H."/>
        </authorList>
    </citation>
    <scope>NUCLEOTIDE SEQUENCE [LARGE SCALE GENOMIC DNA]</scope>
</reference>
<dbReference type="PANTHER" id="PTHR33463:SF202">
    <property type="entry name" value="NB-ARC DOMAIN-CONTAINING PROTEIN"/>
    <property type="match status" value="1"/>
</dbReference>
<dbReference type="EMBL" id="CABITT030000008">
    <property type="protein sequence ID" value="VVB15953.1"/>
    <property type="molecule type" value="Genomic_DNA"/>
</dbReference>
<dbReference type="InterPro" id="IPR050905">
    <property type="entry name" value="Plant_NBS-LRR"/>
</dbReference>
<proteinExistence type="predicted"/>
<dbReference type="AlphaFoldDB" id="A0A565CQE5"/>
<dbReference type="SUPFAM" id="SSF52047">
    <property type="entry name" value="RNI-like"/>
    <property type="match status" value="1"/>
</dbReference>
<dbReference type="PANTHER" id="PTHR33463">
    <property type="entry name" value="NB-ARC DOMAIN-CONTAINING PROTEIN-RELATED"/>
    <property type="match status" value="1"/>
</dbReference>
<dbReference type="Proteomes" id="UP000489600">
    <property type="component" value="Unassembled WGS sequence"/>
</dbReference>
<sequence>MLRSLTVESFGGSIRPAGGCVAQLDLLPNLEELHLRRVYLETIREIVGHLGLRFQTLKHVEVSRCSRLKCLLSLGNFICFLPNLQEIHASFCDRLQELFDYSAGEVSASAEPVVPALRVIKLRNLPRLKRLCSQEESWGCLEHVEMIKCNLLKNLPISSNNAHRVKEVRGETHWWNNLTWDDNTTRETLQPRFVPVDRNISTGSLGISC</sequence>
<evidence type="ECO:0000313" key="3">
    <source>
        <dbReference type="EMBL" id="VVB15953.1"/>
    </source>
</evidence>
<accession>A0A565CQE5</accession>
<organism evidence="3 4">
    <name type="scientific">Arabis nemorensis</name>
    <dbReference type="NCBI Taxonomy" id="586526"/>
    <lineage>
        <taxon>Eukaryota</taxon>
        <taxon>Viridiplantae</taxon>
        <taxon>Streptophyta</taxon>
        <taxon>Embryophyta</taxon>
        <taxon>Tracheophyta</taxon>
        <taxon>Spermatophyta</taxon>
        <taxon>Magnoliopsida</taxon>
        <taxon>eudicotyledons</taxon>
        <taxon>Gunneridae</taxon>
        <taxon>Pentapetalae</taxon>
        <taxon>rosids</taxon>
        <taxon>malvids</taxon>
        <taxon>Brassicales</taxon>
        <taxon>Brassicaceae</taxon>
        <taxon>Arabideae</taxon>
        <taxon>Arabis</taxon>
    </lineage>
</organism>